<keyword evidence="2" id="KW-1185">Reference proteome</keyword>
<proteinExistence type="predicted"/>
<dbReference type="Pfam" id="PF01359">
    <property type="entry name" value="Transposase_1"/>
    <property type="match status" value="1"/>
</dbReference>
<gene>
    <name evidence="1" type="ORF">ElyMa_004317200</name>
</gene>
<dbReference type="InterPro" id="IPR001888">
    <property type="entry name" value="Transposase_1"/>
</dbReference>
<dbReference type="GO" id="GO:0003676">
    <property type="term" value="F:nucleic acid binding"/>
    <property type="evidence" value="ECO:0007669"/>
    <property type="project" value="InterPro"/>
</dbReference>
<evidence type="ECO:0000313" key="2">
    <source>
        <dbReference type="Proteomes" id="UP000762676"/>
    </source>
</evidence>
<comment type="caution">
    <text evidence="1">The sequence shown here is derived from an EMBL/GenBank/DDBJ whole genome shotgun (WGS) entry which is preliminary data.</text>
</comment>
<reference evidence="1 2" key="1">
    <citation type="journal article" date="2021" name="Elife">
        <title>Chloroplast acquisition without the gene transfer in kleptoplastic sea slugs, Plakobranchus ocellatus.</title>
        <authorList>
            <person name="Maeda T."/>
            <person name="Takahashi S."/>
            <person name="Yoshida T."/>
            <person name="Shimamura S."/>
            <person name="Takaki Y."/>
            <person name="Nagai Y."/>
            <person name="Toyoda A."/>
            <person name="Suzuki Y."/>
            <person name="Arimoto A."/>
            <person name="Ishii H."/>
            <person name="Satoh N."/>
            <person name="Nishiyama T."/>
            <person name="Hasebe M."/>
            <person name="Maruyama T."/>
            <person name="Minagawa J."/>
            <person name="Obokata J."/>
            <person name="Shigenobu S."/>
        </authorList>
    </citation>
    <scope>NUCLEOTIDE SEQUENCE [LARGE SCALE GENOMIC DNA]</scope>
</reference>
<dbReference type="InterPro" id="IPR052709">
    <property type="entry name" value="Transposase-MT_Hybrid"/>
</dbReference>
<evidence type="ECO:0000313" key="1">
    <source>
        <dbReference type="EMBL" id="GFR90994.1"/>
    </source>
</evidence>
<dbReference type="InterPro" id="IPR036397">
    <property type="entry name" value="RNaseH_sf"/>
</dbReference>
<name>A0AAV4GZV5_9GAST</name>
<dbReference type="EMBL" id="BMAT01008704">
    <property type="protein sequence ID" value="GFR90994.1"/>
    <property type="molecule type" value="Genomic_DNA"/>
</dbReference>
<dbReference type="PANTHER" id="PTHR46060:SF1">
    <property type="entry name" value="MARINER MOS1 TRANSPOSASE-LIKE PROTEIN"/>
    <property type="match status" value="1"/>
</dbReference>
<dbReference type="Proteomes" id="UP000762676">
    <property type="component" value="Unassembled WGS sequence"/>
</dbReference>
<accession>A0AAV4GZV5</accession>
<protein>
    <submittedName>
        <fullName evidence="1">Histone-lysine N-methyltransferase SETMAR</fullName>
    </submittedName>
</protein>
<organism evidence="1 2">
    <name type="scientific">Elysia marginata</name>
    <dbReference type="NCBI Taxonomy" id="1093978"/>
    <lineage>
        <taxon>Eukaryota</taxon>
        <taxon>Metazoa</taxon>
        <taxon>Spiralia</taxon>
        <taxon>Lophotrochozoa</taxon>
        <taxon>Mollusca</taxon>
        <taxon>Gastropoda</taxon>
        <taxon>Heterobranchia</taxon>
        <taxon>Euthyneura</taxon>
        <taxon>Panpulmonata</taxon>
        <taxon>Sacoglossa</taxon>
        <taxon>Placobranchoidea</taxon>
        <taxon>Plakobranchidae</taxon>
        <taxon>Elysia</taxon>
    </lineage>
</organism>
<dbReference type="PANTHER" id="PTHR46060">
    <property type="entry name" value="MARINER MOS1 TRANSPOSASE-LIKE PROTEIN"/>
    <property type="match status" value="1"/>
</dbReference>
<sequence length="139" mass="16193">MAAVFWDIQRVILVDFLSRGETVKSDSYIDTLIKLRARILRVRPDIDIESVLLLQDNARPHTGIRTRETIASFWWSTLTHQSYLPDLAPSDYYLFGHIKQGLRGKHYENDEGVKNAVKKWLKEQSVHFYKAGIHALVKR</sequence>
<dbReference type="AlphaFoldDB" id="A0AAV4GZV5"/>
<dbReference type="Gene3D" id="3.30.420.10">
    <property type="entry name" value="Ribonuclease H-like superfamily/Ribonuclease H"/>
    <property type="match status" value="1"/>
</dbReference>